<keyword evidence="2" id="KW-1185">Reference proteome</keyword>
<comment type="caution">
    <text evidence="1">The sequence shown here is derived from an EMBL/GenBank/DDBJ whole genome shotgun (WGS) entry which is preliminary data.</text>
</comment>
<dbReference type="EMBL" id="SWJQ01000009">
    <property type="protein sequence ID" value="TRZ26598.1"/>
    <property type="molecule type" value="Genomic_DNA"/>
</dbReference>
<organism evidence="1 2">
    <name type="scientific">Zosterops borbonicus</name>
    <dbReference type="NCBI Taxonomy" id="364589"/>
    <lineage>
        <taxon>Eukaryota</taxon>
        <taxon>Metazoa</taxon>
        <taxon>Chordata</taxon>
        <taxon>Craniata</taxon>
        <taxon>Vertebrata</taxon>
        <taxon>Euteleostomi</taxon>
        <taxon>Archelosauria</taxon>
        <taxon>Archosauria</taxon>
        <taxon>Dinosauria</taxon>
        <taxon>Saurischia</taxon>
        <taxon>Theropoda</taxon>
        <taxon>Coelurosauria</taxon>
        <taxon>Aves</taxon>
        <taxon>Neognathae</taxon>
        <taxon>Neoaves</taxon>
        <taxon>Telluraves</taxon>
        <taxon>Australaves</taxon>
        <taxon>Passeriformes</taxon>
        <taxon>Sylvioidea</taxon>
        <taxon>Zosteropidae</taxon>
        <taxon>Zosterops</taxon>
    </lineage>
</organism>
<dbReference type="Proteomes" id="UP000796761">
    <property type="component" value="Unassembled WGS sequence"/>
</dbReference>
<dbReference type="OrthoDB" id="6138379at2759"/>
<accession>A0A8K1LV08</accession>
<protein>
    <submittedName>
        <fullName evidence="1">Uncharacterized protein</fullName>
    </submittedName>
</protein>
<gene>
    <name evidence="1" type="ORF">HGM15179_000539</name>
</gene>
<evidence type="ECO:0000313" key="2">
    <source>
        <dbReference type="Proteomes" id="UP000796761"/>
    </source>
</evidence>
<evidence type="ECO:0000313" key="1">
    <source>
        <dbReference type="EMBL" id="TRZ26598.1"/>
    </source>
</evidence>
<reference evidence="1" key="1">
    <citation type="submission" date="2019-04" db="EMBL/GenBank/DDBJ databases">
        <title>Genome assembly of Zosterops borbonicus 15179.</title>
        <authorList>
            <person name="Leroy T."/>
            <person name="Anselmetti Y."/>
            <person name="Tilak M.-K."/>
            <person name="Nabholz B."/>
        </authorList>
    </citation>
    <scope>NUCLEOTIDE SEQUENCE</scope>
    <source>
        <strain evidence="1">HGM_15179</strain>
        <tissue evidence="1">Muscle</tissue>
    </source>
</reference>
<name>A0A8K1LV08_9PASS</name>
<sequence>MEQLLLEAVRRYIEDREVIRYSQHSSTKDKSSLNNPVAFYDGVTTSVENAPKEVVKAPDVIYLDFCKKS</sequence>
<dbReference type="AlphaFoldDB" id="A0A8K1LV08"/>
<proteinExistence type="predicted"/>